<dbReference type="STRING" id="504805.SAMN05421505_10940"/>
<reference evidence="3 4" key="1">
    <citation type="submission" date="2016-10" db="EMBL/GenBank/DDBJ databases">
        <authorList>
            <person name="de Groot N.N."/>
        </authorList>
    </citation>
    <scope>NUCLEOTIDE SEQUENCE [LARGE SCALE GENOMIC DNA]</scope>
    <source>
        <strain evidence="3 4">CPCC 201354</strain>
    </source>
</reference>
<dbReference type="Pfam" id="PF08044">
    <property type="entry name" value="DUF1707"/>
    <property type="match status" value="1"/>
</dbReference>
<name>A0A1G7XZ18_9ACTN</name>
<dbReference type="OrthoDB" id="4772576at2"/>
<dbReference type="Proteomes" id="UP000198923">
    <property type="component" value="Unassembled WGS sequence"/>
</dbReference>
<protein>
    <recommendedName>
        <fullName evidence="2">DUF1707 domain-containing protein</fullName>
    </recommendedName>
</protein>
<sequence>MSHGPSGPPSYAGGTPRPDQLRAADSDRERIVAVLSDAAADGRLTPDELEERATLAYSARTLGELSGLTADLLPPEEQPLRTDTRPVLAFFRTERKEGRWVVPPHYSATALCANVTLDLRDAVLQTGHIRLQATVVGGTLTLLVPQGVKVLMPASSFLGSKKSQVAGDARPDAPTIEITGFVSMGTIIAKTPKPPKQPRLGGLLRRRSLP</sequence>
<dbReference type="PANTHER" id="PTHR40763:SF4">
    <property type="entry name" value="DUF1707 DOMAIN-CONTAINING PROTEIN"/>
    <property type="match status" value="1"/>
</dbReference>
<evidence type="ECO:0000259" key="2">
    <source>
        <dbReference type="Pfam" id="PF08044"/>
    </source>
</evidence>
<feature type="domain" description="DUF1707" evidence="2">
    <location>
        <begin position="21"/>
        <end position="72"/>
    </location>
</feature>
<evidence type="ECO:0000256" key="1">
    <source>
        <dbReference type="SAM" id="MobiDB-lite"/>
    </source>
</evidence>
<dbReference type="InterPro" id="IPR012551">
    <property type="entry name" value="DUF1707_SHOCT-like"/>
</dbReference>
<dbReference type="PANTHER" id="PTHR40763">
    <property type="entry name" value="MEMBRANE PROTEIN-RELATED"/>
    <property type="match status" value="1"/>
</dbReference>
<dbReference type="AlphaFoldDB" id="A0A1G7XZ18"/>
<organism evidence="3 4">
    <name type="scientific">Sinosporangium album</name>
    <dbReference type="NCBI Taxonomy" id="504805"/>
    <lineage>
        <taxon>Bacteria</taxon>
        <taxon>Bacillati</taxon>
        <taxon>Actinomycetota</taxon>
        <taxon>Actinomycetes</taxon>
        <taxon>Streptosporangiales</taxon>
        <taxon>Streptosporangiaceae</taxon>
        <taxon>Sinosporangium</taxon>
    </lineage>
</organism>
<dbReference type="EMBL" id="FNCN01000009">
    <property type="protein sequence ID" value="SDG89445.1"/>
    <property type="molecule type" value="Genomic_DNA"/>
</dbReference>
<accession>A0A1G7XZ18</accession>
<evidence type="ECO:0000313" key="3">
    <source>
        <dbReference type="EMBL" id="SDG89445.1"/>
    </source>
</evidence>
<gene>
    <name evidence="3" type="ORF">SAMN05421505_10940</name>
</gene>
<proteinExistence type="predicted"/>
<feature type="region of interest" description="Disordered" evidence="1">
    <location>
        <begin position="1"/>
        <end position="27"/>
    </location>
</feature>
<keyword evidence="4" id="KW-1185">Reference proteome</keyword>
<evidence type="ECO:0000313" key="4">
    <source>
        <dbReference type="Proteomes" id="UP000198923"/>
    </source>
</evidence>